<dbReference type="EMBL" id="JABBGH010000003">
    <property type="protein sequence ID" value="NML67772.1"/>
    <property type="molecule type" value="Genomic_DNA"/>
</dbReference>
<name>A0A7Y0AIG1_9BACT</name>
<gene>
    <name evidence="2" type="ORF">HHL22_21430</name>
</gene>
<dbReference type="Proteomes" id="UP000559626">
    <property type="component" value="Unassembled WGS sequence"/>
</dbReference>
<organism evidence="2 3">
    <name type="scientific">Hymenobacter polaris</name>
    <dbReference type="NCBI Taxonomy" id="2682546"/>
    <lineage>
        <taxon>Bacteria</taxon>
        <taxon>Pseudomonadati</taxon>
        <taxon>Bacteroidota</taxon>
        <taxon>Cytophagia</taxon>
        <taxon>Cytophagales</taxon>
        <taxon>Hymenobacteraceae</taxon>
        <taxon>Hymenobacter</taxon>
    </lineage>
</organism>
<dbReference type="InterPro" id="IPR008969">
    <property type="entry name" value="CarboxyPept-like_regulatory"/>
</dbReference>
<accession>A0A7Y0AIG1</accession>
<feature type="signal peptide" evidence="1">
    <location>
        <begin position="1"/>
        <end position="19"/>
    </location>
</feature>
<sequence length="403" mass="44577">MPRRLLVLLLLLLPAWVGAQGISGTVRDSLTQQPLPFASVFVVNTTLGATTDEQGHYALPALPPGRYEVAAAFLGYRLRRQAVVVAAAPLTVNFALPPAAQALGEVVVRAHPALAADYQRFQELFLGASTFSRQCQVRNPAAAQVDYNPQTRQLTASTPTQPLVVDNPALGYQLTFYDLDFRASFADETVTVTTLSQVVFKELPGSAAQQRRWAANRLRAYQGSLLHFLRASYAGQLAEQGFELRRLQRLPNRRWAQADSALRALQATGKLVNQRDLPAETWRHLSEPHTISILYRPLLPLDSVRRVAADGGVQLRFRDLLAVTYAQERPDANYRLPGPGFSQIRPRYQESVLRLQPPLVAEIEPNGVLTQPLAVLTEGYWGFEKMGELLPLDYQPPSAAAQP</sequence>
<dbReference type="Gene3D" id="2.60.40.1120">
    <property type="entry name" value="Carboxypeptidase-like, regulatory domain"/>
    <property type="match status" value="1"/>
</dbReference>
<dbReference type="Pfam" id="PF13715">
    <property type="entry name" value="CarbopepD_reg_2"/>
    <property type="match status" value="1"/>
</dbReference>
<keyword evidence="2" id="KW-0121">Carboxypeptidase</keyword>
<proteinExistence type="predicted"/>
<protein>
    <submittedName>
        <fullName evidence="2">Carboxypeptidase-like regulatory domain-containing protein</fullName>
    </submittedName>
</protein>
<evidence type="ECO:0000313" key="3">
    <source>
        <dbReference type="Proteomes" id="UP000559626"/>
    </source>
</evidence>
<feature type="chain" id="PRO_5030511409" evidence="1">
    <location>
        <begin position="20"/>
        <end position="403"/>
    </location>
</feature>
<evidence type="ECO:0000313" key="2">
    <source>
        <dbReference type="EMBL" id="NML67772.1"/>
    </source>
</evidence>
<reference evidence="2 3" key="1">
    <citation type="submission" date="2020-04" db="EMBL/GenBank/DDBJ databases">
        <title>Hymenobacter polaris sp. nov., isolated from Arctic soil.</title>
        <authorList>
            <person name="Dahal R.H."/>
        </authorList>
    </citation>
    <scope>NUCLEOTIDE SEQUENCE [LARGE SCALE GENOMIC DNA]</scope>
    <source>
        <strain evidence="2 3">RP-2-7</strain>
    </source>
</reference>
<keyword evidence="2" id="KW-0378">Hydrolase</keyword>
<keyword evidence="2" id="KW-0645">Protease</keyword>
<comment type="caution">
    <text evidence="2">The sequence shown here is derived from an EMBL/GenBank/DDBJ whole genome shotgun (WGS) entry which is preliminary data.</text>
</comment>
<dbReference type="RefSeq" id="WP_169533417.1">
    <property type="nucleotide sequence ID" value="NZ_JABBGH010000003.1"/>
</dbReference>
<dbReference type="SUPFAM" id="SSF49464">
    <property type="entry name" value="Carboxypeptidase regulatory domain-like"/>
    <property type="match status" value="1"/>
</dbReference>
<keyword evidence="3" id="KW-1185">Reference proteome</keyword>
<evidence type="ECO:0000256" key="1">
    <source>
        <dbReference type="SAM" id="SignalP"/>
    </source>
</evidence>
<dbReference type="GO" id="GO:0004180">
    <property type="term" value="F:carboxypeptidase activity"/>
    <property type="evidence" value="ECO:0007669"/>
    <property type="project" value="UniProtKB-KW"/>
</dbReference>
<dbReference type="AlphaFoldDB" id="A0A7Y0AIG1"/>
<keyword evidence="1" id="KW-0732">Signal</keyword>